<organism evidence="1 2">
    <name type="scientific">Elysia crispata</name>
    <name type="common">lettuce slug</name>
    <dbReference type="NCBI Taxonomy" id="231223"/>
    <lineage>
        <taxon>Eukaryota</taxon>
        <taxon>Metazoa</taxon>
        <taxon>Spiralia</taxon>
        <taxon>Lophotrochozoa</taxon>
        <taxon>Mollusca</taxon>
        <taxon>Gastropoda</taxon>
        <taxon>Heterobranchia</taxon>
        <taxon>Euthyneura</taxon>
        <taxon>Panpulmonata</taxon>
        <taxon>Sacoglossa</taxon>
        <taxon>Placobranchoidea</taxon>
        <taxon>Plakobranchidae</taxon>
        <taxon>Elysia</taxon>
    </lineage>
</organism>
<reference evidence="1" key="1">
    <citation type="journal article" date="2023" name="G3 (Bethesda)">
        <title>A reference genome for the long-term kleptoplast-retaining sea slug Elysia crispata morphotype clarki.</title>
        <authorList>
            <person name="Eastman K.E."/>
            <person name="Pendleton A.L."/>
            <person name="Shaikh M.A."/>
            <person name="Suttiyut T."/>
            <person name="Ogas R."/>
            <person name="Tomko P."/>
            <person name="Gavelis G."/>
            <person name="Widhalm J.R."/>
            <person name="Wisecaver J.H."/>
        </authorList>
    </citation>
    <scope>NUCLEOTIDE SEQUENCE</scope>
    <source>
        <strain evidence="1">ECLA1</strain>
    </source>
</reference>
<dbReference type="EMBL" id="JAWDGP010003316">
    <property type="protein sequence ID" value="KAK3775485.1"/>
    <property type="molecule type" value="Genomic_DNA"/>
</dbReference>
<sequence length="74" mass="8239">MALDIQVPGATREDLIICVSSLRLIKMSTTHGKAFHGLLFFNLSKTQTSNQEGIQYRDSTRVTESVWGSQDVPN</sequence>
<gene>
    <name evidence="1" type="ORF">RRG08_027240</name>
</gene>
<accession>A0AAE1DMM6</accession>
<protein>
    <submittedName>
        <fullName evidence="1">Uncharacterized protein</fullName>
    </submittedName>
</protein>
<comment type="caution">
    <text evidence="1">The sequence shown here is derived from an EMBL/GenBank/DDBJ whole genome shotgun (WGS) entry which is preliminary data.</text>
</comment>
<keyword evidence="2" id="KW-1185">Reference proteome</keyword>
<evidence type="ECO:0000313" key="2">
    <source>
        <dbReference type="Proteomes" id="UP001283361"/>
    </source>
</evidence>
<proteinExistence type="predicted"/>
<dbReference type="AlphaFoldDB" id="A0AAE1DMM6"/>
<dbReference type="Proteomes" id="UP001283361">
    <property type="component" value="Unassembled WGS sequence"/>
</dbReference>
<evidence type="ECO:0000313" key="1">
    <source>
        <dbReference type="EMBL" id="KAK3775485.1"/>
    </source>
</evidence>
<name>A0AAE1DMM6_9GAST</name>